<keyword evidence="3" id="KW-0479">Metal-binding</keyword>
<dbReference type="InterPro" id="IPR020084">
    <property type="entry name" value="NUDIX_hydrolase_CS"/>
</dbReference>
<feature type="domain" description="Nudix hydrolase" evidence="4">
    <location>
        <begin position="2"/>
        <end position="144"/>
    </location>
</feature>
<feature type="binding site" evidence="3">
    <location>
        <position position="115"/>
    </location>
    <ligand>
        <name>Mg(2+)</name>
        <dbReference type="ChEBI" id="CHEBI:18420"/>
    </ligand>
</feature>
<protein>
    <submittedName>
        <fullName evidence="5">dATP pyrophosphohydrolase</fullName>
    </submittedName>
</protein>
<dbReference type="GO" id="GO:0008828">
    <property type="term" value="F:dATP diphosphatase activity"/>
    <property type="evidence" value="ECO:0007669"/>
    <property type="project" value="InterPro"/>
</dbReference>
<feature type="binding site" evidence="2">
    <location>
        <position position="36"/>
    </location>
    <ligand>
        <name>substrate</name>
    </ligand>
</feature>
<dbReference type="CDD" id="cd04664">
    <property type="entry name" value="NUDIX_DHNTPase_like"/>
    <property type="match status" value="1"/>
</dbReference>
<comment type="caution">
    <text evidence="5">The sequence shown here is derived from an EMBL/GenBank/DDBJ whole genome shotgun (WGS) entry which is preliminary data.</text>
</comment>
<dbReference type="GO" id="GO:0046656">
    <property type="term" value="P:folic acid biosynthetic process"/>
    <property type="evidence" value="ECO:0007669"/>
    <property type="project" value="InterPro"/>
</dbReference>
<evidence type="ECO:0000313" key="5">
    <source>
        <dbReference type="EMBL" id="KAF7764394.1"/>
    </source>
</evidence>
<keyword evidence="3" id="KW-0460">Magnesium</keyword>
<sequence>MSLRKPFSVLVVIYNTNNEFLLIRRTDDASFWQSVTGGIDDLETPIQTAYRELKEETGIDAVNLGIKIHNHNKTNSYEIRQCWRHRYISSATLNTEHVFSICVPATTQVVLDPNEHTDFQWLPQSKAAALAWSESNKQEILEISCSPKN</sequence>
<dbReference type="InterPro" id="IPR000086">
    <property type="entry name" value="NUDIX_hydrolase_dom"/>
</dbReference>
<gene>
    <name evidence="5" type="primary">nudB</name>
    <name evidence="5" type="ORF">PCIT_b0386</name>
</gene>
<keyword evidence="1" id="KW-0378">Hydrolase</keyword>
<dbReference type="GO" id="GO:0006167">
    <property type="term" value="P:AMP biosynthetic process"/>
    <property type="evidence" value="ECO:0007669"/>
    <property type="project" value="TreeGrafter"/>
</dbReference>
<dbReference type="PANTHER" id="PTHR21340:SF0">
    <property type="entry name" value="BIS(5'-NUCLEOSYL)-TETRAPHOSPHATASE [ASYMMETRICAL]"/>
    <property type="match status" value="1"/>
</dbReference>
<dbReference type="Gene3D" id="3.90.79.10">
    <property type="entry name" value="Nucleoside Triphosphate Pyrophosphohydrolase"/>
    <property type="match status" value="1"/>
</dbReference>
<dbReference type="SUPFAM" id="SSF55811">
    <property type="entry name" value="Nudix"/>
    <property type="match status" value="1"/>
</dbReference>
<comment type="cofactor">
    <cofactor evidence="3">
        <name>Mg(2+)</name>
        <dbReference type="ChEBI" id="CHEBI:18420"/>
    </cofactor>
    <text evidence="3">Binds 1 Mg(2+) ion per subunit.</text>
</comment>
<dbReference type="InterPro" id="IPR051325">
    <property type="entry name" value="Nudix_hydrolase_domain"/>
</dbReference>
<dbReference type="GO" id="GO:0019177">
    <property type="term" value="F:dihydroneopterin triphosphate pyrophosphohydrolase activity"/>
    <property type="evidence" value="ECO:0007669"/>
    <property type="project" value="InterPro"/>
</dbReference>
<reference evidence="5" key="2">
    <citation type="submission" date="2015-03" db="EMBL/GenBank/DDBJ databases">
        <title>Genome sequence of Pseudoalteromonas citrea.</title>
        <authorList>
            <person name="Xie B.-B."/>
            <person name="Rong J.-C."/>
            <person name="Qin Q.-L."/>
            <person name="Zhang Y.-Z."/>
        </authorList>
    </citation>
    <scope>NUCLEOTIDE SEQUENCE</scope>
    <source>
        <strain evidence="5">DSM 8771</strain>
    </source>
</reference>
<dbReference type="Proteomes" id="UP000016487">
    <property type="component" value="Unassembled WGS sequence"/>
</dbReference>
<dbReference type="NCBIfam" id="NF006961">
    <property type="entry name" value="PRK09438.1"/>
    <property type="match status" value="1"/>
</dbReference>
<proteinExistence type="predicted"/>
<dbReference type="AlphaFoldDB" id="A0AAD4AEC7"/>
<dbReference type="InterPro" id="IPR015797">
    <property type="entry name" value="NUDIX_hydrolase-like_dom_sf"/>
</dbReference>
<dbReference type="EMBL" id="AHBZ03000027">
    <property type="protein sequence ID" value="KAF7764394.1"/>
    <property type="molecule type" value="Genomic_DNA"/>
</dbReference>
<dbReference type="PANTHER" id="PTHR21340">
    <property type="entry name" value="DIADENOSINE 5,5-P1,P4-TETRAPHOSPHATE PYROPHOSPHOHYDROLASE MUTT"/>
    <property type="match status" value="1"/>
</dbReference>
<evidence type="ECO:0000259" key="4">
    <source>
        <dbReference type="PROSITE" id="PS51462"/>
    </source>
</evidence>
<reference evidence="5" key="1">
    <citation type="journal article" date="2012" name="J. Bacteriol.">
        <title>Genome sequences of type strains of seven species of the marine bacterium Pseudoalteromonas.</title>
        <authorList>
            <person name="Xie B.B."/>
            <person name="Shu Y.L."/>
            <person name="Qin Q.L."/>
            <person name="Rong J.C."/>
            <person name="Zhang X.Y."/>
            <person name="Chen X.L."/>
            <person name="Shi M."/>
            <person name="He H.L."/>
            <person name="Zhou B.C."/>
            <person name="Zhang Y.Z."/>
        </authorList>
    </citation>
    <scope>NUCLEOTIDE SEQUENCE</scope>
    <source>
        <strain evidence="5">DSM 8771</strain>
    </source>
</reference>
<evidence type="ECO:0000256" key="3">
    <source>
        <dbReference type="PIRSR" id="PIRSR603564-2"/>
    </source>
</evidence>
<dbReference type="RefSeq" id="WP_010362153.1">
    <property type="nucleotide sequence ID" value="NZ_AHBZ03000027.1"/>
</dbReference>
<dbReference type="PROSITE" id="PS00893">
    <property type="entry name" value="NUDIX_BOX"/>
    <property type="match status" value="1"/>
</dbReference>
<dbReference type="GO" id="GO:0046872">
    <property type="term" value="F:metal ion binding"/>
    <property type="evidence" value="ECO:0007669"/>
    <property type="project" value="UniProtKB-KW"/>
</dbReference>
<feature type="binding site" evidence="2">
    <location>
        <position position="25"/>
    </location>
    <ligand>
        <name>substrate</name>
    </ligand>
</feature>
<evidence type="ECO:0000313" key="6">
    <source>
        <dbReference type="Proteomes" id="UP000016487"/>
    </source>
</evidence>
<feature type="binding site" evidence="3">
    <location>
        <position position="56"/>
    </location>
    <ligand>
        <name>Mg(2+)</name>
        <dbReference type="ChEBI" id="CHEBI:18420"/>
    </ligand>
</feature>
<dbReference type="Pfam" id="PF00293">
    <property type="entry name" value="NUDIX"/>
    <property type="match status" value="1"/>
</dbReference>
<organism evidence="5 6">
    <name type="scientific">Pseudoalteromonas citrea</name>
    <dbReference type="NCBI Taxonomy" id="43655"/>
    <lineage>
        <taxon>Bacteria</taxon>
        <taxon>Pseudomonadati</taxon>
        <taxon>Pseudomonadota</taxon>
        <taxon>Gammaproteobacteria</taxon>
        <taxon>Alteromonadales</taxon>
        <taxon>Pseudoalteromonadaceae</taxon>
        <taxon>Pseudoalteromonas</taxon>
    </lineage>
</organism>
<dbReference type="GO" id="GO:0006754">
    <property type="term" value="P:ATP biosynthetic process"/>
    <property type="evidence" value="ECO:0007669"/>
    <property type="project" value="TreeGrafter"/>
</dbReference>
<evidence type="ECO:0000256" key="2">
    <source>
        <dbReference type="PIRSR" id="PIRSR603564-1"/>
    </source>
</evidence>
<dbReference type="PRINTS" id="PR01404">
    <property type="entry name" value="NPPPHYDRLASE"/>
</dbReference>
<accession>A0AAD4AEC7</accession>
<feature type="binding site" evidence="3">
    <location>
        <position position="52"/>
    </location>
    <ligand>
        <name>Mg(2+)</name>
        <dbReference type="ChEBI" id="CHEBI:18420"/>
    </ligand>
</feature>
<dbReference type="InterPro" id="IPR003564">
    <property type="entry name" value="DHNTPase"/>
</dbReference>
<dbReference type="PROSITE" id="PS51462">
    <property type="entry name" value="NUDIX"/>
    <property type="match status" value="1"/>
</dbReference>
<dbReference type="GO" id="GO:0004081">
    <property type="term" value="F:bis(5'-nucleosyl)-tetraphosphatase (asymmetrical) activity"/>
    <property type="evidence" value="ECO:0007669"/>
    <property type="project" value="TreeGrafter"/>
</dbReference>
<name>A0AAD4AEC7_9GAMM</name>
<feature type="binding site" evidence="2">
    <location>
        <position position="133"/>
    </location>
    <ligand>
        <name>substrate</name>
    </ligand>
</feature>
<evidence type="ECO:0000256" key="1">
    <source>
        <dbReference type="ARBA" id="ARBA00022801"/>
    </source>
</evidence>